<organism evidence="1 3">
    <name type="scientific">Didymodactylos carnosus</name>
    <dbReference type="NCBI Taxonomy" id="1234261"/>
    <lineage>
        <taxon>Eukaryota</taxon>
        <taxon>Metazoa</taxon>
        <taxon>Spiralia</taxon>
        <taxon>Gnathifera</taxon>
        <taxon>Rotifera</taxon>
        <taxon>Eurotatoria</taxon>
        <taxon>Bdelloidea</taxon>
        <taxon>Philodinida</taxon>
        <taxon>Philodinidae</taxon>
        <taxon>Didymodactylos</taxon>
    </lineage>
</organism>
<proteinExistence type="predicted"/>
<gene>
    <name evidence="1" type="ORF">OVA965_LOCUS43267</name>
    <name evidence="2" type="ORF">TMI583_LOCUS45450</name>
</gene>
<evidence type="ECO:0000313" key="3">
    <source>
        <dbReference type="Proteomes" id="UP000677228"/>
    </source>
</evidence>
<dbReference type="EMBL" id="CAJNOK010056298">
    <property type="protein sequence ID" value="CAF1622315.1"/>
    <property type="molecule type" value="Genomic_DNA"/>
</dbReference>
<feature type="non-terminal residue" evidence="1">
    <location>
        <position position="43"/>
    </location>
</feature>
<accession>A0A8S2G3D8</accession>
<comment type="caution">
    <text evidence="1">The sequence shown here is derived from an EMBL/GenBank/DDBJ whole genome shotgun (WGS) entry which is preliminary data.</text>
</comment>
<dbReference type="Proteomes" id="UP000682733">
    <property type="component" value="Unassembled WGS sequence"/>
</dbReference>
<evidence type="ECO:0000313" key="1">
    <source>
        <dbReference type="EMBL" id="CAF1622315.1"/>
    </source>
</evidence>
<dbReference type="EMBL" id="CAJOBA010081247">
    <property type="protein sequence ID" value="CAF4442499.1"/>
    <property type="molecule type" value="Genomic_DNA"/>
</dbReference>
<name>A0A8S2G3D8_9BILA</name>
<reference evidence="1" key="1">
    <citation type="submission" date="2021-02" db="EMBL/GenBank/DDBJ databases">
        <authorList>
            <person name="Nowell W R."/>
        </authorList>
    </citation>
    <scope>NUCLEOTIDE SEQUENCE</scope>
</reference>
<dbReference type="Proteomes" id="UP000677228">
    <property type="component" value="Unassembled WGS sequence"/>
</dbReference>
<protein>
    <submittedName>
        <fullName evidence="1">Uncharacterized protein</fullName>
    </submittedName>
</protein>
<evidence type="ECO:0000313" key="2">
    <source>
        <dbReference type="EMBL" id="CAF4442499.1"/>
    </source>
</evidence>
<dbReference type="AlphaFoldDB" id="A0A8S2G3D8"/>
<sequence length="43" mass="4899">MKQSLCPQWNVSLVFRNLVHVGSVLTAEEIIGNVVVECYDYDE</sequence>